<reference evidence="2" key="1">
    <citation type="submission" date="2022-11" db="UniProtKB">
        <authorList>
            <consortium name="WormBaseParasite"/>
        </authorList>
    </citation>
    <scope>IDENTIFICATION</scope>
</reference>
<dbReference type="AlphaFoldDB" id="A0A915IIW5"/>
<evidence type="ECO:0000313" key="1">
    <source>
        <dbReference type="Proteomes" id="UP000887565"/>
    </source>
</evidence>
<name>A0A915IIW5_ROMCU</name>
<dbReference type="Proteomes" id="UP000887565">
    <property type="component" value="Unplaced"/>
</dbReference>
<protein>
    <submittedName>
        <fullName evidence="2">Uncharacterized protein</fullName>
    </submittedName>
</protein>
<proteinExistence type="predicted"/>
<sequence>MLGFLHNLKKSSTLSKFSATLSYIRRQFVEAIVFGRASHRGALTFGRSLRLQRRIFDSSYIFEFKAGKKIGAVTTAVVDFGKETEPAIVVFGIKIGALTFNLLVLTTKCGGGNCKFLDVTTVEGTSRAAAAIAARFL</sequence>
<accession>A0A915IIW5</accession>
<keyword evidence="1" id="KW-1185">Reference proteome</keyword>
<dbReference type="WBParaSite" id="nRc.2.0.1.t14117-RA">
    <property type="protein sequence ID" value="nRc.2.0.1.t14117-RA"/>
    <property type="gene ID" value="nRc.2.0.1.g14117"/>
</dbReference>
<evidence type="ECO:0000313" key="2">
    <source>
        <dbReference type="WBParaSite" id="nRc.2.0.1.t14117-RA"/>
    </source>
</evidence>
<organism evidence="1 2">
    <name type="scientific">Romanomermis culicivorax</name>
    <name type="common">Nematode worm</name>
    <dbReference type="NCBI Taxonomy" id="13658"/>
    <lineage>
        <taxon>Eukaryota</taxon>
        <taxon>Metazoa</taxon>
        <taxon>Ecdysozoa</taxon>
        <taxon>Nematoda</taxon>
        <taxon>Enoplea</taxon>
        <taxon>Dorylaimia</taxon>
        <taxon>Mermithida</taxon>
        <taxon>Mermithoidea</taxon>
        <taxon>Mermithidae</taxon>
        <taxon>Romanomermis</taxon>
    </lineage>
</organism>